<keyword evidence="3" id="KW-1185">Reference proteome</keyword>
<reference evidence="3" key="1">
    <citation type="journal article" date="2017" name="Genome Biol.">
        <title>Comparative genomics reveals high biological diversity and specific adaptations in the industrially and medically important fungal genus Aspergillus.</title>
        <authorList>
            <person name="de Vries R.P."/>
            <person name="Riley R."/>
            <person name="Wiebenga A."/>
            <person name="Aguilar-Osorio G."/>
            <person name="Amillis S."/>
            <person name="Uchima C.A."/>
            <person name="Anderluh G."/>
            <person name="Asadollahi M."/>
            <person name="Askin M."/>
            <person name="Barry K."/>
            <person name="Battaglia E."/>
            <person name="Bayram O."/>
            <person name="Benocci T."/>
            <person name="Braus-Stromeyer S.A."/>
            <person name="Caldana C."/>
            <person name="Canovas D."/>
            <person name="Cerqueira G.C."/>
            <person name="Chen F."/>
            <person name="Chen W."/>
            <person name="Choi C."/>
            <person name="Clum A."/>
            <person name="Dos Santos R.A."/>
            <person name="Damasio A.R."/>
            <person name="Diallinas G."/>
            <person name="Emri T."/>
            <person name="Fekete E."/>
            <person name="Flipphi M."/>
            <person name="Freyberg S."/>
            <person name="Gallo A."/>
            <person name="Gournas C."/>
            <person name="Habgood R."/>
            <person name="Hainaut M."/>
            <person name="Harispe M.L."/>
            <person name="Henrissat B."/>
            <person name="Hilden K.S."/>
            <person name="Hope R."/>
            <person name="Hossain A."/>
            <person name="Karabika E."/>
            <person name="Karaffa L."/>
            <person name="Karanyi Z."/>
            <person name="Krasevec N."/>
            <person name="Kuo A."/>
            <person name="Kusch H."/>
            <person name="LaButti K."/>
            <person name="Lagendijk E.L."/>
            <person name="Lapidus A."/>
            <person name="Levasseur A."/>
            <person name="Lindquist E."/>
            <person name="Lipzen A."/>
            <person name="Logrieco A.F."/>
            <person name="MacCabe A."/>
            <person name="Maekelae M.R."/>
            <person name="Malavazi I."/>
            <person name="Melin P."/>
            <person name="Meyer V."/>
            <person name="Mielnichuk N."/>
            <person name="Miskei M."/>
            <person name="Molnar A.P."/>
            <person name="Mule G."/>
            <person name="Ngan C.Y."/>
            <person name="Orejas M."/>
            <person name="Orosz E."/>
            <person name="Ouedraogo J.P."/>
            <person name="Overkamp K.M."/>
            <person name="Park H.-S."/>
            <person name="Perrone G."/>
            <person name="Piumi F."/>
            <person name="Punt P.J."/>
            <person name="Ram A.F."/>
            <person name="Ramon A."/>
            <person name="Rauscher S."/>
            <person name="Record E."/>
            <person name="Riano-Pachon D.M."/>
            <person name="Robert V."/>
            <person name="Roehrig J."/>
            <person name="Ruller R."/>
            <person name="Salamov A."/>
            <person name="Salih N.S."/>
            <person name="Samson R.A."/>
            <person name="Sandor E."/>
            <person name="Sanguinetti M."/>
            <person name="Schuetze T."/>
            <person name="Sepcic K."/>
            <person name="Shelest E."/>
            <person name="Sherlock G."/>
            <person name="Sophianopoulou V."/>
            <person name="Squina F.M."/>
            <person name="Sun H."/>
            <person name="Susca A."/>
            <person name="Todd R.B."/>
            <person name="Tsang A."/>
            <person name="Unkles S.E."/>
            <person name="van de Wiele N."/>
            <person name="van Rossen-Uffink D."/>
            <person name="Oliveira J.V."/>
            <person name="Vesth T.C."/>
            <person name="Visser J."/>
            <person name="Yu J.-H."/>
            <person name="Zhou M."/>
            <person name="Andersen M.R."/>
            <person name="Archer D.B."/>
            <person name="Baker S.E."/>
            <person name="Benoit I."/>
            <person name="Brakhage A.A."/>
            <person name="Braus G.H."/>
            <person name="Fischer R."/>
            <person name="Frisvad J.C."/>
            <person name="Goldman G.H."/>
            <person name="Houbraken J."/>
            <person name="Oakley B."/>
            <person name="Pocsi I."/>
            <person name="Scazzocchio C."/>
            <person name="Seiboth B."/>
            <person name="vanKuyk P.A."/>
            <person name="Wortman J."/>
            <person name="Dyer P.S."/>
            <person name="Grigoriev I.V."/>
        </authorList>
    </citation>
    <scope>NUCLEOTIDE SEQUENCE [LARGE SCALE GENOMIC DNA]</scope>
    <source>
        <strain evidence="3">CBS 101740 / IMI 381727 / IBT 21946</strain>
    </source>
</reference>
<organism evidence="2 3">
    <name type="scientific">Aspergillus brasiliensis (strain CBS 101740 / IMI 381727 / IBT 21946)</name>
    <dbReference type="NCBI Taxonomy" id="767769"/>
    <lineage>
        <taxon>Eukaryota</taxon>
        <taxon>Fungi</taxon>
        <taxon>Dikarya</taxon>
        <taxon>Ascomycota</taxon>
        <taxon>Pezizomycotina</taxon>
        <taxon>Eurotiomycetes</taxon>
        <taxon>Eurotiomycetidae</taxon>
        <taxon>Eurotiales</taxon>
        <taxon>Aspergillaceae</taxon>
        <taxon>Aspergillus</taxon>
        <taxon>Aspergillus subgen. Circumdati</taxon>
    </lineage>
</organism>
<protein>
    <submittedName>
        <fullName evidence="2">Uncharacterized protein</fullName>
    </submittedName>
</protein>
<dbReference type="GeneID" id="93575695"/>
<dbReference type="Proteomes" id="UP000184499">
    <property type="component" value="Unassembled WGS sequence"/>
</dbReference>
<evidence type="ECO:0000256" key="1">
    <source>
        <dbReference type="SAM" id="MobiDB-lite"/>
    </source>
</evidence>
<dbReference type="RefSeq" id="XP_067474638.1">
    <property type="nucleotide sequence ID" value="XM_067623207.1"/>
</dbReference>
<feature type="region of interest" description="Disordered" evidence="1">
    <location>
        <begin position="179"/>
        <end position="225"/>
    </location>
</feature>
<dbReference type="EMBL" id="KV878694">
    <property type="protein sequence ID" value="OJJ67389.1"/>
    <property type="molecule type" value="Genomic_DNA"/>
</dbReference>
<sequence>MPAIGQAEVERRIAVAMAEAKEDTLRLEAQNSAATQNPSQPRITKYDKQVASVLDVVRPLEWRVQDGHPVERKIKSREAISAALLYRRGQEVKRCAVCQTKGPFAKCVISPSLGGHALHKASCSNCIFYHKGTYCEHRLKFEDSGGDMWQEVDTEQVLLTGGLRQTLQLMGKDGVEFLRQNGDESSSSDGQKPGGASERNKTTPAPNEEDNLQTGAAPNASQIQPTSAQMMTWSIDPAANHPPANEAVSQGSWGESDLQWEDIMMPQLSTMQCGQALYPYAPEDAYWDYQLAPVPQEDVGYSTEHEPQKNKQE</sequence>
<proteinExistence type="predicted"/>
<dbReference type="InterPro" id="IPR022190">
    <property type="entry name" value="DUF3716"/>
</dbReference>
<evidence type="ECO:0000313" key="2">
    <source>
        <dbReference type="EMBL" id="OJJ67389.1"/>
    </source>
</evidence>
<name>A0A1L9U6V3_ASPBC</name>
<evidence type="ECO:0000313" key="3">
    <source>
        <dbReference type="Proteomes" id="UP000184499"/>
    </source>
</evidence>
<dbReference type="OrthoDB" id="4464271at2759"/>
<dbReference type="AlphaFoldDB" id="A0A1L9U6V3"/>
<accession>A0A1L9U6V3</accession>
<dbReference type="OMA" id="CANCIFY"/>
<dbReference type="Pfam" id="PF12511">
    <property type="entry name" value="DUF3716"/>
    <property type="match status" value="1"/>
</dbReference>
<gene>
    <name evidence="2" type="ORF">ASPBRDRAFT_34241</name>
</gene>
<feature type="compositionally biased region" description="Polar residues" evidence="1">
    <location>
        <begin position="212"/>
        <end position="225"/>
    </location>
</feature>
<dbReference type="VEuPathDB" id="FungiDB:ASPBRDRAFT_34241"/>